<dbReference type="PANTHER" id="PTHR43377">
    <property type="entry name" value="BILIVERDIN REDUCTASE A"/>
    <property type="match status" value="1"/>
</dbReference>
<dbReference type="Gene3D" id="3.30.360.10">
    <property type="entry name" value="Dihydrodipicolinate Reductase, domain 2"/>
    <property type="match status" value="1"/>
</dbReference>
<feature type="domain" description="GFO/IDH/MocA-like oxidoreductase" evidence="2">
    <location>
        <begin position="132"/>
        <end position="252"/>
    </location>
</feature>
<proteinExistence type="predicted"/>
<dbReference type="InterPro" id="IPR051450">
    <property type="entry name" value="Gfo/Idh/MocA_Oxidoreductases"/>
</dbReference>
<sequence>MIKIGIIGCGWIAEKAHITTVQEIPDAIVYGIYDDNHQKAKEVAGRNMISKIYNNIYELLESEIDAVIICTPNITHSYYCNMALKYNKHVLCEKPIALNSRTYLSTVKLARDRNKLLISGFVNRYRNDIIELSNVVEQFNLGKLNCIKAKWLRRDGIPRPGTWITNKKMAGGGVLVDLGSHVLDIVGRFMKNPEIELINVDCVRQSHGKKGAKWCDYDVKQGFDFDVETYIKFKISYLKRIYAELELSWDSDIMEDCTIFDLYYDLGHIRLNTIFGFSNNYSRQYDMLEIDSESEIRRIIFDRKRNEAMNAFKNQTSYFVKAIKENRYNKVYPNDALFTIKTIEMIYKSIGSVVYD</sequence>
<evidence type="ECO:0000313" key="4">
    <source>
        <dbReference type="Proteomes" id="UP000092574"/>
    </source>
</evidence>
<gene>
    <name evidence="3" type="ORF">A4V09_22160</name>
</gene>
<dbReference type="GO" id="GO:0000166">
    <property type="term" value="F:nucleotide binding"/>
    <property type="evidence" value="ECO:0007669"/>
    <property type="project" value="InterPro"/>
</dbReference>
<dbReference type="InterPro" id="IPR000683">
    <property type="entry name" value="Gfo/Idh/MocA-like_OxRdtase_N"/>
</dbReference>
<dbReference type="SUPFAM" id="SSF51735">
    <property type="entry name" value="NAD(P)-binding Rossmann-fold domains"/>
    <property type="match status" value="1"/>
</dbReference>
<dbReference type="Pfam" id="PF01408">
    <property type="entry name" value="GFO_IDH_MocA"/>
    <property type="match status" value="1"/>
</dbReference>
<dbReference type="InterPro" id="IPR055170">
    <property type="entry name" value="GFO_IDH_MocA-like_dom"/>
</dbReference>
<protein>
    <submittedName>
        <fullName evidence="3">Uncharacterized protein</fullName>
    </submittedName>
</protein>
<dbReference type="Gene3D" id="3.40.50.720">
    <property type="entry name" value="NAD(P)-binding Rossmann-like Domain"/>
    <property type="match status" value="1"/>
</dbReference>
<evidence type="ECO:0000259" key="1">
    <source>
        <dbReference type="Pfam" id="PF01408"/>
    </source>
</evidence>
<dbReference type="Pfam" id="PF22725">
    <property type="entry name" value="GFO_IDH_MocA_C3"/>
    <property type="match status" value="1"/>
</dbReference>
<keyword evidence="4" id="KW-1185">Reference proteome</keyword>
<feature type="domain" description="Gfo/Idh/MocA-like oxidoreductase N-terminal" evidence="1">
    <location>
        <begin position="2"/>
        <end position="120"/>
    </location>
</feature>
<dbReference type="KEGG" id="byl:A4V09_22160"/>
<dbReference type="RefSeq" id="WP_065544293.1">
    <property type="nucleotide sequence ID" value="NZ_CP015405.2"/>
</dbReference>
<evidence type="ECO:0000313" key="3">
    <source>
        <dbReference type="EMBL" id="ANU78208.1"/>
    </source>
</evidence>
<dbReference type="Proteomes" id="UP000092574">
    <property type="component" value="Chromosome"/>
</dbReference>
<dbReference type="AlphaFoldDB" id="A0A1C7IGM3"/>
<dbReference type="SUPFAM" id="SSF55347">
    <property type="entry name" value="Glyceraldehyde-3-phosphate dehydrogenase-like, C-terminal domain"/>
    <property type="match status" value="1"/>
</dbReference>
<dbReference type="PANTHER" id="PTHR43377:SF1">
    <property type="entry name" value="BILIVERDIN REDUCTASE A"/>
    <property type="match status" value="1"/>
</dbReference>
<accession>A0A1C7IGM3</accession>
<reference evidence="3" key="1">
    <citation type="submission" date="2017-04" db="EMBL/GenBank/DDBJ databases">
        <title>Complete Genome Sequences of Twelve Strains of a Stable Defined Moderately Diverse Mouse Microbiota 2 (sDMDMm2).</title>
        <authorList>
            <person name="Uchimura Y."/>
            <person name="Wyss M."/>
            <person name="Brugiroux S."/>
            <person name="Limenitakis J.P."/>
            <person name="Stecher B."/>
            <person name="McCoy K.D."/>
            <person name="Macpherson A.J."/>
        </authorList>
    </citation>
    <scope>NUCLEOTIDE SEQUENCE</scope>
    <source>
        <strain evidence="3">YL58</strain>
    </source>
</reference>
<dbReference type="OrthoDB" id="9815825at2"/>
<organism evidence="3 4">
    <name type="scientific">Blautia pseudococcoides</name>
    <dbReference type="NCBI Taxonomy" id="1796616"/>
    <lineage>
        <taxon>Bacteria</taxon>
        <taxon>Bacillati</taxon>
        <taxon>Bacillota</taxon>
        <taxon>Clostridia</taxon>
        <taxon>Lachnospirales</taxon>
        <taxon>Lachnospiraceae</taxon>
        <taxon>Blautia</taxon>
    </lineage>
</organism>
<evidence type="ECO:0000259" key="2">
    <source>
        <dbReference type="Pfam" id="PF22725"/>
    </source>
</evidence>
<dbReference type="InterPro" id="IPR036291">
    <property type="entry name" value="NAD(P)-bd_dom_sf"/>
</dbReference>
<dbReference type="EMBL" id="CP015405">
    <property type="protein sequence ID" value="ANU78208.1"/>
    <property type="molecule type" value="Genomic_DNA"/>
</dbReference>
<dbReference type="STRING" id="1796616.A4V09_22160"/>
<name>A0A1C7IGM3_9FIRM</name>